<dbReference type="AlphaFoldDB" id="A0A561UAJ5"/>
<reference evidence="1 2" key="1">
    <citation type="submission" date="2019-06" db="EMBL/GenBank/DDBJ databases">
        <title>Sequencing the genomes of 1000 actinobacteria strains.</title>
        <authorList>
            <person name="Klenk H.-P."/>
        </authorList>
    </citation>
    <scope>NUCLEOTIDE SEQUENCE [LARGE SCALE GENOMIC DNA]</scope>
    <source>
        <strain evidence="1 2">DSM 44826</strain>
    </source>
</reference>
<organism evidence="1 2">
    <name type="scientific">Kitasatospora viridis</name>
    <dbReference type="NCBI Taxonomy" id="281105"/>
    <lineage>
        <taxon>Bacteria</taxon>
        <taxon>Bacillati</taxon>
        <taxon>Actinomycetota</taxon>
        <taxon>Actinomycetes</taxon>
        <taxon>Kitasatosporales</taxon>
        <taxon>Streptomycetaceae</taxon>
        <taxon>Kitasatospora</taxon>
    </lineage>
</organism>
<evidence type="ECO:0000313" key="2">
    <source>
        <dbReference type="Proteomes" id="UP000317940"/>
    </source>
</evidence>
<dbReference type="OrthoDB" id="5422202at2"/>
<gene>
    <name evidence="1" type="ORF">FHX73_11146</name>
</gene>
<dbReference type="Proteomes" id="UP000317940">
    <property type="component" value="Unassembled WGS sequence"/>
</dbReference>
<dbReference type="RefSeq" id="WP_145902749.1">
    <property type="nucleotide sequence ID" value="NZ_BAAAMZ010000020.1"/>
</dbReference>
<comment type="caution">
    <text evidence="1">The sequence shown here is derived from an EMBL/GenBank/DDBJ whole genome shotgun (WGS) entry which is preliminary data.</text>
</comment>
<protein>
    <submittedName>
        <fullName evidence="1">Uncharacterized protein DUF349</fullName>
    </submittedName>
</protein>
<evidence type="ECO:0000313" key="1">
    <source>
        <dbReference type="EMBL" id="TWF96381.1"/>
    </source>
</evidence>
<name>A0A561UAJ5_9ACTN</name>
<accession>A0A561UAJ5</accession>
<dbReference type="InterPro" id="IPR007139">
    <property type="entry name" value="DUF349"/>
</dbReference>
<keyword evidence="2" id="KW-1185">Reference proteome</keyword>
<dbReference type="Pfam" id="PF03993">
    <property type="entry name" value="DUF349"/>
    <property type="match status" value="3"/>
</dbReference>
<dbReference type="EMBL" id="VIWT01000001">
    <property type="protein sequence ID" value="TWF96381.1"/>
    <property type="molecule type" value="Genomic_DNA"/>
</dbReference>
<sequence length="409" mass="45318">MSSDPWGRVDEQGTVYVRTAEGERVVGSWQAGSPEEALAYFERKYQGLSAEIGLLEHRVRKTDLGAKDAQTALDHLRAQVVEGHAVGDLAALAQRLDTLAGEIETRQVERKAARAKATEETRTAKEALVAEAEQLAESTQWREAGDRLRALVDTWKGLPRLDRKSDDELWHRFSHARSVFSKHRKAHFAQLDAERDQARAVKERLVTEAEALSNSTEWGDTAARYRDLMAQWKAAGRAQRDAEDELWARFRGAQDVFFQARSAIFTERDAEQAENQKLKEALAAEAEAILPITDIKAAKAALRGVSERWEAIGHVPRDAKPRLDGRLGAVERAIREAEDAEWQRSNPEAKARATGMTSLLQAAVDKLQGELDKARAAGNASKAAKLEGELAGRQALLDQALKSLQEFSG</sequence>
<proteinExistence type="predicted"/>